<dbReference type="PROSITE" id="PS50966">
    <property type="entry name" value="ZF_SWIM"/>
    <property type="match status" value="1"/>
</dbReference>
<evidence type="ECO:0000256" key="3">
    <source>
        <dbReference type="PROSITE-ProRule" id="PRU00325"/>
    </source>
</evidence>
<sequence>MDTSDEELPVKKPKMGDSSKCVQCKVYFRKGTVKKAKEFKQREEAENFTLAYGFFVQVDDSICDKCYTKLRVQRSKRQAKQMCLRAGPELLDQERPSTSKAVTKSAVTLVEALSQSSLEDTEDSDNTLNVEESQHLEYYPPIFDETPSSSQVESQGSDYCPPVLIEIEFIIMPFPRVVITKSYCFICNSKTDLRDVPFDARIQVFLKRRIFIPRRNRCCSSHMIKNRFFNDEIEKMVEYSNESAIDADEVKQFIAKLGDEVDARLHDRIGSISLSEERIKDFTGHNWDTIILVRDMMQTMRDSHNRNLLQALVIFLFKLKSGNSDKLIAAIMDITEEVVRDSIQSVLKCFRDYVLPTYFGVEAHTREFFLNETTKAAQLLHNLGNNLAIICDGTYLRHEKSANNIYQRKSYSGQKKTSLCKPFTICTTNGYVIDVVGPFEGNLNDAKILEHILKDENGISSILEKGDVFVLDRGFRDVVNILREKGFKVLMPALKGKRNQLTTEESNESRFVTKIRWVVEAVHGIIAQKYTLLHHQFRNKMLTDAAVYCKVACLLYNLTCKRLNSDVGKVGIIIERMKSCKEVVNELAEKVENENYNRKTVPFQEVSSKDLIDFPEMTLDDLELFFTGSYQLSQAISYLGEMLDDNNSLSLAFLKEEPGIVRFEVKSRHIKSKIYKCYIHYDVDDVGLDAIKGYCCSCANGLRTIGCCSHVAALVYHFILW</sequence>
<evidence type="ECO:0000313" key="5">
    <source>
        <dbReference type="EMBL" id="KAK7873906.1"/>
    </source>
</evidence>
<name>A0AAN9W105_9ORTH</name>
<keyword evidence="2" id="KW-0479">Metal-binding</keyword>
<proteinExistence type="predicted"/>
<dbReference type="InterPro" id="IPR007527">
    <property type="entry name" value="Znf_SWIM"/>
</dbReference>
<protein>
    <recommendedName>
        <fullName evidence="4">SWIM-type domain-containing protein</fullName>
    </recommendedName>
</protein>
<dbReference type="PANTHER" id="PTHR23080">
    <property type="entry name" value="THAP DOMAIN PROTEIN"/>
    <property type="match status" value="1"/>
</dbReference>
<reference evidence="5 6" key="1">
    <citation type="submission" date="2024-03" db="EMBL/GenBank/DDBJ databases">
        <title>The genome assembly and annotation of the cricket Gryllus longicercus Weissman &amp; Gray.</title>
        <authorList>
            <person name="Szrajer S."/>
            <person name="Gray D."/>
            <person name="Ylla G."/>
        </authorList>
    </citation>
    <scope>NUCLEOTIDE SEQUENCE [LARGE SCALE GENOMIC DNA]</scope>
    <source>
        <strain evidence="5">DAG 2021-001</strain>
        <tissue evidence="5">Whole body minus gut</tissue>
    </source>
</reference>
<accession>A0AAN9W105</accession>
<evidence type="ECO:0000259" key="4">
    <source>
        <dbReference type="PROSITE" id="PS50966"/>
    </source>
</evidence>
<evidence type="ECO:0000256" key="2">
    <source>
        <dbReference type="ARBA" id="ARBA00022723"/>
    </source>
</evidence>
<gene>
    <name evidence="5" type="ORF">R5R35_012923</name>
</gene>
<keyword evidence="3" id="KW-0863">Zinc-finger</keyword>
<dbReference type="GO" id="GO:0008270">
    <property type="term" value="F:zinc ion binding"/>
    <property type="evidence" value="ECO:0007669"/>
    <property type="project" value="UniProtKB-KW"/>
</dbReference>
<keyword evidence="3" id="KW-0862">Zinc</keyword>
<organism evidence="5 6">
    <name type="scientific">Gryllus longicercus</name>
    <dbReference type="NCBI Taxonomy" id="2509291"/>
    <lineage>
        <taxon>Eukaryota</taxon>
        <taxon>Metazoa</taxon>
        <taxon>Ecdysozoa</taxon>
        <taxon>Arthropoda</taxon>
        <taxon>Hexapoda</taxon>
        <taxon>Insecta</taxon>
        <taxon>Pterygota</taxon>
        <taxon>Neoptera</taxon>
        <taxon>Polyneoptera</taxon>
        <taxon>Orthoptera</taxon>
        <taxon>Ensifera</taxon>
        <taxon>Gryllidea</taxon>
        <taxon>Grylloidea</taxon>
        <taxon>Gryllidae</taxon>
        <taxon>Gryllinae</taxon>
        <taxon>Gryllus</taxon>
    </lineage>
</organism>
<evidence type="ECO:0000256" key="1">
    <source>
        <dbReference type="ARBA" id="ARBA00001968"/>
    </source>
</evidence>
<dbReference type="Proteomes" id="UP001378592">
    <property type="component" value="Unassembled WGS sequence"/>
</dbReference>
<dbReference type="AlphaFoldDB" id="A0AAN9W105"/>
<dbReference type="EMBL" id="JAZDUA010000007">
    <property type="protein sequence ID" value="KAK7873906.1"/>
    <property type="molecule type" value="Genomic_DNA"/>
</dbReference>
<dbReference type="Pfam" id="PF13359">
    <property type="entry name" value="DDE_Tnp_4"/>
    <property type="match status" value="1"/>
</dbReference>
<evidence type="ECO:0000313" key="6">
    <source>
        <dbReference type="Proteomes" id="UP001378592"/>
    </source>
</evidence>
<dbReference type="InterPro" id="IPR027806">
    <property type="entry name" value="HARBI1_dom"/>
</dbReference>
<dbReference type="PANTHER" id="PTHR23080:SF133">
    <property type="entry name" value="SI:CH211-262I1.5-RELATED"/>
    <property type="match status" value="1"/>
</dbReference>
<comment type="cofactor">
    <cofactor evidence="1">
        <name>a divalent metal cation</name>
        <dbReference type="ChEBI" id="CHEBI:60240"/>
    </cofactor>
</comment>
<comment type="caution">
    <text evidence="5">The sequence shown here is derived from an EMBL/GenBank/DDBJ whole genome shotgun (WGS) entry which is preliminary data.</text>
</comment>
<keyword evidence="6" id="KW-1185">Reference proteome</keyword>
<feature type="domain" description="SWIM-type" evidence="4">
    <location>
        <begin position="681"/>
        <end position="719"/>
    </location>
</feature>